<comment type="caution">
    <text evidence="1">The sequence shown here is derived from an EMBL/GenBank/DDBJ whole genome shotgun (WGS) entry which is preliminary data.</text>
</comment>
<protein>
    <submittedName>
        <fullName evidence="1">Uncharacterized protein</fullName>
    </submittedName>
</protein>
<dbReference type="Proteomes" id="UP000712281">
    <property type="component" value="Unassembled WGS sequence"/>
</dbReference>
<dbReference type="AlphaFoldDB" id="A0A8S9LJD8"/>
<evidence type="ECO:0000313" key="2">
    <source>
        <dbReference type="Proteomes" id="UP000712281"/>
    </source>
</evidence>
<accession>A0A8S9LJD8</accession>
<reference evidence="1" key="1">
    <citation type="submission" date="2019-12" db="EMBL/GenBank/DDBJ databases">
        <title>Genome sequencing and annotation of Brassica cretica.</title>
        <authorList>
            <person name="Studholme D.J."/>
            <person name="Sarris P.F."/>
        </authorList>
    </citation>
    <scope>NUCLEOTIDE SEQUENCE</scope>
    <source>
        <strain evidence="1">PFS-001/15</strain>
        <tissue evidence="1">Leaf</tissue>
    </source>
</reference>
<organism evidence="1 2">
    <name type="scientific">Brassica cretica</name>
    <name type="common">Mustard</name>
    <dbReference type="NCBI Taxonomy" id="69181"/>
    <lineage>
        <taxon>Eukaryota</taxon>
        <taxon>Viridiplantae</taxon>
        <taxon>Streptophyta</taxon>
        <taxon>Embryophyta</taxon>
        <taxon>Tracheophyta</taxon>
        <taxon>Spermatophyta</taxon>
        <taxon>Magnoliopsida</taxon>
        <taxon>eudicotyledons</taxon>
        <taxon>Gunneridae</taxon>
        <taxon>Pentapetalae</taxon>
        <taxon>rosids</taxon>
        <taxon>malvids</taxon>
        <taxon>Brassicales</taxon>
        <taxon>Brassicaceae</taxon>
        <taxon>Brassiceae</taxon>
        <taxon>Brassica</taxon>
    </lineage>
</organism>
<sequence length="87" mass="10562">MDSDGIEVFPGNYDCHHVSVKRIHLTIDERSHVTVIAYKEKDNHYVCEIRSDNILRLYVHESDIEYMYKYFSKMGVQHWRHDQLMFK</sequence>
<name>A0A8S9LJD8_BRACR</name>
<dbReference type="Gene3D" id="3.30.200.20">
    <property type="entry name" value="Phosphorylase Kinase, domain 1"/>
    <property type="match status" value="1"/>
</dbReference>
<dbReference type="EMBL" id="QGKW02000276">
    <property type="protein sequence ID" value="KAF2607255.1"/>
    <property type="molecule type" value="Genomic_DNA"/>
</dbReference>
<evidence type="ECO:0000313" key="1">
    <source>
        <dbReference type="EMBL" id="KAF2607255.1"/>
    </source>
</evidence>
<gene>
    <name evidence="1" type="ORF">F2Q68_00046311</name>
</gene>
<proteinExistence type="predicted"/>